<feature type="compositionally biased region" description="Gly residues" evidence="10">
    <location>
        <begin position="307"/>
        <end position="318"/>
    </location>
</feature>
<proteinExistence type="predicted"/>
<keyword evidence="11" id="KW-0812">Transmembrane</keyword>
<evidence type="ECO:0000256" key="10">
    <source>
        <dbReference type="SAM" id="MobiDB-lite"/>
    </source>
</evidence>
<dbReference type="Proteomes" id="UP000000844">
    <property type="component" value="Chromosome"/>
</dbReference>
<dbReference type="STRING" id="446470.Snas_0456"/>
<feature type="region of interest" description="Disordered" evidence="10">
    <location>
        <begin position="307"/>
        <end position="490"/>
    </location>
</feature>
<dbReference type="AlphaFoldDB" id="D3Q4L1"/>
<evidence type="ECO:0000256" key="9">
    <source>
        <dbReference type="ARBA" id="ARBA00048679"/>
    </source>
</evidence>
<evidence type="ECO:0000256" key="5">
    <source>
        <dbReference type="ARBA" id="ARBA00022741"/>
    </source>
</evidence>
<organism evidence="14 15">
    <name type="scientific">Stackebrandtia nassauensis (strain DSM 44728 / CIP 108903 / NRRL B-16338 / NBRC 102104 / LLR-40K-21)</name>
    <dbReference type="NCBI Taxonomy" id="446470"/>
    <lineage>
        <taxon>Bacteria</taxon>
        <taxon>Bacillati</taxon>
        <taxon>Actinomycetota</taxon>
        <taxon>Actinomycetes</taxon>
        <taxon>Glycomycetales</taxon>
        <taxon>Glycomycetaceae</taxon>
        <taxon>Stackebrandtia</taxon>
    </lineage>
</organism>
<keyword evidence="11" id="KW-1133">Transmembrane helix</keyword>
<comment type="catalytic activity">
    <reaction evidence="8">
        <text>L-threonyl-[protein] + ATP = O-phospho-L-threonyl-[protein] + ADP + H(+)</text>
        <dbReference type="Rhea" id="RHEA:46608"/>
        <dbReference type="Rhea" id="RHEA-COMP:11060"/>
        <dbReference type="Rhea" id="RHEA-COMP:11605"/>
        <dbReference type="ChEBI" id="CHEBI:15378"/>
        <dbReference type="ChEBI" id="CHEBI:30013"/>
        <dbReference type="ChEBI" id="CHEBI:30616"/>
        <dbReference type="ChEBI" id="CHEBI:61977"/>
        <dbReference type="ChEBI" id="CHEBI:456216"/>
        <dbReference type="EC" id="2.7.11.1"/>
    </reaction>
</comment>
<evidence type="ECO:0000259" key="12">
    <source>
        <dbReference type="PROSITE" id="PS50011"/>
    </source>
</evidence>
<dbReference type="InterPro" id="IPR008271">
    <property type="entry name" value="Ser/Thr_kinase_AS"/>
</dbReference>
<feature type="compositionally biased region" description="Acidic residues" evidence="10">
    <location>
        <begin position="357"/>
        <end position="366"/>
    </location>
</feature>
<dbReference type="InterPro" id="IPR000719">
    <property type="entry name" value="Prot_kinase_dom"/>
</dbReference>
<dbReference type="Gene3D" id="3.30.200.20">
    <property type="entry name" value="Phosphorylase Kinase, domain 1"/>
    <property type="match status" value="1"/>
</dbReference>
<dbReference type="Pfam" id="PF03793">
    <property type="entry name" value="PASTA"/>
    <property type="match status" value="1"/>
</dbReference>
<dbReference type="SMART" id="SM00740">
    <property type="entry name" value="PASTA"/>
    <property type="match status" value="1"/>
</dbReference>
<evidence type="ECO:0000256" key="7">
    <source>
        <dbReference type="ARBA" id="ARBA00022840"/>
    </source>
</evidence>
<evidence type="ECO:0000256" key="6">
    <source>
        <dbReference type="ARBA" id="ARBA00022777"/>
    </source>
</evidence>
<keyword evidence="11" id="KW-0472">Membrane</keyword>
<keyword evidence="7" id="KW-0067">ATP-binding</keyword>
<evidence type="ECO:0000256" key="8">
    <source>
        <dbReference type="ARBA" id="ARBA00047899"/>
    </source>
</evidence>
<name>D3Q4L1_STANL</name>
<dbReference type="PROSITE" id="PS00108">
    <property type="entry name" value="PROTEIN_KINASE_ST"/>
    <property type="match status" value="1"/>
</dbReference>
<evidence type="ECO:0000313" key="15">
    <source>
        <dbReference type="Proteomes" id="UP000000844"/>
    </source>
</evidence>
<dbReference type="eggNOG" id="COG0515">
    <property type="taxonomic scope" value="Bacteria"/>
</dbReference>
<reference evidence="14 15" key="1">
    <citation type="journal article" date="2009" name="Stand. Genomic Sci.">
        <title>Complete genome sequence of Stackebrandtia nassauensis type strain (LLR-40K-21).</title>
        <authorList>
            <person name="Munk C."/>
            <person name="Lapidus A."/>
            <person name="Copeland A."/>
            <person name="Jando M."/>
            <person name="Mayilraj S."/>
            <person name="Glavina Del Rio T."/>
            <person name="Nolan M."/>
            <person name="Chen F."/>
            <person name="Lucas S."/>
            <person name="Tice H."/>
            <person name="Cheng J.F."/>
            <person name="Han C."/>
            <person name="Detter J.C."/>
            <person name="Bruce D."/>
            <person name="Goodwin L."/>
            <person name="Chain P."/>
            <person name="Pitluck S."/>
            <person name="Goker M."/>
            <person name="Ovchinikova G."/>
            <person name="Pati A."/>
            <person name="Ivanova N."/>
            <person name="Mavromatis K."/>
            <person name="Chen A."/>
            <person name="Palaniappan K."/>
            <person name="Land M."/>
            <person name="Hauser L."/>
            <person name="Chang Y.J."/>
            <person name="Jeffries C.D."/>
            <person name="Bristow J."/>
            <person name="Eisen J.A."/>
            <person name="Markowitz V."/>
            <person name="Hugenholtz P."/>
            <person name="Kyrpides N.C."/>
            <person name="Klenk H.P."/>
        </authorList>
    </citation>
    <scope>NUCLEOTIDE SEQUENCE [LARGE SCALE GENOMIC DNA]</scope>
    <source>
        <strain evidence="15">DSM 44728 / CIP 108903 / NRRL B-16338 / NBRC 102104 / LLR-40K-21</strain>
    </source>
</reference>
<dbReference type="Gene3D" id="1.10.510.10">
    <property type="entry name" value="Transferase(Phosphotransferase) domain 1"/>
    <property type="match status" value="1"/>
</dbReference>
<evidence type="ECO:0000256" key="11">
    <source>
        <dbReference type="SAM" id="Phobius"/>
    </source>
</evidence>
<evidence type="ECO:0000259" key="13">
    <source>
        <dbReference type="PROSITE" id="PS51178"/>
    </source>
</evidence>
<accession>D3Q4L1</accession>
<dbReference type="GO" id="GO:0004674">
    <property type="term" value="F:protein serine/threonine kinase activity"/>
    <property type="evidence" value="ECO:0007669"/>
    <property type="project" value="UniProtKB-KW"/>
</dbReference>
<keyword evidence="3" id="KW-0808">Transferase</keyword>
<feature type="region of interest" description="Disordered" evidence="10">
    <location>
        <begin position="246"/>
        <end position="272"/>
    </location>
</feature>
<dbReference type="InterPro" id="IPR005543">
    <property type="entry name" value="PASTA_dom"/>
</dbReference>
<feature type="domain" description="Protein kinase" evidence="12">
    <location>
        <begin position="1"/>
        <end position="252"/>
    </location>
</feature>
<dbReference type="InterPro" id="IPR011009">
    <property type="entry name" value="Kinase-like_dom_sf"/>
</dbReference>
<dbReference type="HOGENOM" id="CLU_000288_63_44_11"/>
<keyword evidence="6 14" id="KW-0418">Kinase</keyword>
<evidence type="ECO:0000256" key="4">
    <source>
        <dbReference type="ARBA" id="ARBA00022737"/>
    </source>
</evidence>
<protein>
    <recommendedName>
        <fullName evidence="1">non-specific serine/threonine protein kinase</fullName>
        <ecNumber evidence="1">2.7.11.1</ecNumber>
    </recommendedName>
</protein>
<feature type="domain" description="PASTA" evidence="13">
    <location>
        <begin position="379"/>
        <end position="447"/>
    </location>
</feature>
<comment type="catalytic activity">
    <reaction evidence="9">
        <text>L-seryl-[protein] + ATP = O-phospho-L-seryl-[protein] + ADP + H(+)</text>
        <dbReference type="Rhea" id="RHEA:17989"/>
        <dbReference type="Rhea" id="RHEA-COMP:9863"/>
        <dbReference type="Rhea" id="RHEA-COMP:11604"/>
        <dbReference type="ChEBI" id="CHEBI:15378"/>
        <dbReference type="ChEBI" id="CHEBI:29999"/>
        <dbReference type="ChEBI" id="CHEBI:30616"/>
        <dbReference type="ChEBI" id="CHEBI:83421"/>
        <dbReference type="ChEBI" id="CHEBI:456216"/>
        <dbReference type="EC" id="2.7.11.1"/>
    </reaction>
</comment>
<dbReference type="GO" id="GO:0005524">
    <property type="term" value="F:ATP binding"/>
    <property type="evidence" value="ECO:0007669"/>
    <property type="project" value="UniProtKB-KW"/>
</dbReference>
<dbReference type="SUPFAM" id="SSF56112">
    <property type="entry name" value="Protein kinase-like (PK-like)"/>
    <property type="match status" value="1"/>
</dbReference>
<keyword evidence="4" id="KW-0677">Repeat</keyword>
<dbReference type="PROSITE" id="PS51178">
    <property type="entry name" value="PASTA"/>
    <property type="match status" value="1"/>
</dbReference>
<sequence>MGEVWRGDDTRLNRPVAVKLLHSSLSENKQFRERFAREATLVAGLKGQHVATVYDYGEEDSSGAVRSYLVMELVDGRPLSEILDERGPLPVPETVRVIGQAAEGLRAAHEAGIIHRDVKPANILLTPDGSVKLIDFGIAHLRGKAGLTDSGIFLGTLAYVCPDQIADEEPTPSTDIYSLGVVAYECLTGSPPFASDVPAAVLNSHLYEPPPPLPEEIPAHVSHAILMALRKRPEHRWQTMAEFAQGIRNPDTPAPPPEPTSTPDPETPARAPKRKLQWLIQGAMAVVIAILSILLWQLPWQIPGFPGHGDNGGNGGQQFPGIVAESDEPAQDDTPAPGQSETPDVDDKSNKNSSDDSTPESAEEADTPTPANDNDDGGNDETASVPRLKGKNPNDATALLNQHGFHNHNPVRTDPQDGKKQCVVYRQSPRPNTTASTDTTITYYYRADPKTSCDGNDTQSDDDPPPNPHSTWTPHPPRPSTTPHTRLRRQ</sequence>
<dbReference type="Pfam" id="PF00069">
    <property type="entry name" value="Pkinase"/>
    <property type="match status" value="1"/>
</dbReference>
<feature type="transmembrane region" description="Helical" evidence="11">
    <location>
        <begin position="278"/>
        <end position="298"/>
    </location>
</feature>
<dbReference type="KEGG" id="sna:Snas_0456"/>
<feature type="compositionally biased region" description="Basic and acidic residues" evidence="10">
    <location>
        <begin position="345"/>
        <end position="354"/>
    </location>
</feature>
<dbReference type="SMART" id="SM00220">
    <property type="entry name" value="S_TKc"/>
    <property type="match status" value="1"/>
</dbReference>
<dbReference type="EC" id="2.7.11.1" evidence="1"/>
<dbReference type="Gene3D" id="3.30.10.20">
    <property type="match status" value="1"/>
</dbReference>
<dbReference type="PROSITE" id="PS50011">
    <property type="entry name" value="PROTEIN_KINASE_DOM"/>
    <property type="match status" value="1"/>
</dbReference>
<keyword evidence="2 14" id="KW-0723">Serine/threonine-protein kinase</keyword>
<dbReference type="PANTHER" id="PTHR43289">
    <property type="entry name" value="MITOGEN-ACTIVATED PROTEIN KINASE KINASE KINASE 20-RELATED"/>
    <property type="match status" value="1"/>
</dbReference>
<keyword evidence="5" id="KW-0547">Nucleotide-binding</keyword>
<evidence type="ECO:0000313" key="14">
    <source>
        <dbReference type="EMBL" id="ADD40171.1"/>
    </source>
</evidence>
<dbReference type="RefSeq" id="WP_013015742.1">
    <property type="nucleotide sequence ID" value="NC_013947.1"/>
</dbReference>
<dbReference type="EMBL" id="CP001778">
    <property type="protein sequence ID" value="ADD40171.1"/>
    <property type="molecule type" value="Genomic_DNA"/>
</dbReference>
<feature type="compositionally biased region" description="Low complexity" evidence="10">
    <location>
        <begin position="433"/>
        <end position="445"/>
    </location>
</feature>
<evidence type="ECO:0000256" key="2">
    <source>
        <dbReference type="ARBA" id="ARBA00022527"/>
    </source>
</evidence>
<dbReference type="CDD" id="cd14014">
    <property type="entry name" value="STKc_PknB_like"/>
    <property type="match status" value="1"/>
</dbReference>
<evidence type="ECO:0000256" key="3">
    <source>
        <dbReference type="ARBA" id="ARBA00022679"/>
    </source>
</evidence>
<gene>
    <name evidence="14" type="ordered locus">Snas_0456</name>
</gene>
<evidence type="ECO:0000256" key="1">
    <source>
        <dbReference type="ARBA" id="ARBA00012513"/>
    </source>
</evidence>
<feature type="compositionally biased region" description="Pro residues" evidence="10">
    <location>
        <begin position="252"/>
        <end position="266"/>
    </location>
</feature>
<dbReference type="PANTHER" id="PTHR43289:SF6">
    <property type="entry name" value="SERINE_THREONINE-PROTEIN KINASE NEKL-3"/>
    <property type="match status" value="1"/>
</dbReference>
<keyword evidence="15" id="KW-1185">Reference proteome</keyword>